<sequence length="213" mass="23168">MNETFEDEFNNNEHETAMYKLNYFVFVILLLLVCPVVPKRSSVGGGGFSRGNSAARGGVASGGFNGWFLGSYIVSAVRYCRIFLCLNISAGGRPSSGFSNQGGFNQGGFHPNNQGGFHGNPSGGFHSPPGQGLVMVILKTKLCVKVLLHILSGILAYEAGKAIIQSATTPFNYGGRNYYWDNNYQGRNGEIQCSMPLSQLQQKYVTLVQYLEN</sequence>
<dbReference type="AlphaFoldDB" id="A0A1I7X8V3"/>
<evidence type="ECO:0000313" key="3">
    <source>
        <dbReference type="WBParaSite" id="Hba_13827"/>
    </source>
</evidence>
<dbReference type="WBParaSite" id="Hba_13827">
    <property type="protein sequence ID" value="Hba_13827"/>
    <property type="gene ID" value="Hba_13827"/>
</dbReference>
<keyword evidence="2" id="KW-1185">Reference proteome</keyword>
<feature type="transmembrane region" description="Helical" evidence="1">
    <location>
        <begin position="20"/>
        <end position="38"/>
    </location>
</feature>
<organism evidence="2 3">
    <name type="scientific">Heterorhabditis bacteriophora</name>
    <name type="common">Entomopathogenic nematode worm</name>
    <dbReference type="NCBI Taxonomy" id="37862"/>
    <lineage>
        <taxon>Eukaryota</taxon>
        <taxon>Metazoa</taxon>
        <taxon>Ecdysozoa</taxon>
        <taxon>Nematoda</taxon>
        <taxon>Chromadorea</taxon>
        <taxon>Rhabditida</taxon>
        <taxon>Rhabditina</taxon>
        <taxon>Rhabditomorpha</taxon>
        <taxon>Strongyloidea</taxon>
        <taxon>Heterorhabditidae</taxon>
        <taxon>Heterorhabditis</taxon>
    </lineage>
</organism>
<keyword evidence="1" id="KW-0812">Transmembrane</keyword>
<keyword evidence="1" id="KW-1133">Transmembrane helix</keyword>
<evidence type="ECO:0000313" key="2">
    <source>
        <dbReference type="Proteomes" id="UP000095283"/>
    </source>
</evidence>
<name>A0A1I7X8V3_HETBA</name>
<protein>
    <submittedName>
        <fullName evidence="3">CX domain-containing protein</fullName>
    </submittedName>
</protein>
<dbReference type="Proteomes" id="UP000095283">
    <property type="component" value="Unplaced"/>
</dbReference>
<accession>A0A1I7X8V3</accession>
<keyword evidence="1" id="KW-0472">Membrane</keyword>
<proteinExistence type="predicted"/>
<dbReference type="PANTHER" id="PTHR47520">
    <property type="entry name" value="CX DOMAIN-CONTAINING PROTEIN-RELATED"/>
    <property type="match status" value="1"/>
</dbReference>
<reference evidence="3" key="1">
    <citation type="submission" date="2016-11" db="UniProtKB">
        <authorList>
            <consortium name="WormBaseParasite"/>
        </authorList>
    </citation>
    <scope>IDENTIFICATION</scope>
</reference>
<evidence type="ECO:0000256" key="1">
    <source>
        <dbReference type="SAM" id="Phobius"/>
    </source>
</evidence>